<sequence>MRQWVLGVILLTGCTSSTVVEKAEPVQLEPTKVEPAKLAAKVPSPDEVAELVCGRKSPCHVMLVQPTDLDGVSIAEVSYHPNPQDDGRWKDPDHDAEDWCHPWELYQVTVTKGDALNARKIAYFCNDGYGSSGVGENFWDVKNGQIEVSTNGGSNWRWGQGSAMDLRDSTVTRVYAQHYFASAPDVFTWDNWDYESFSGVSGWSVMSCETEQVLEFEPRVIPTVNLPAAFSEGGWAQTGLGECASVFDASGSNGFVIHGATSSKADTQMKVVAGNDGQLFVEVLDDELKSSQTGNWIHADHLEVWVSTTEQPRLAMDCVEPQKPVLWQWGIDATDGQVHPAYGKPGPLEAEVKRFEGGTRFRVELPTETKHVTVVYSDSDDGKTQERLLATSPLKFGDYYTLGSFKQLDQKRVTCEVDGESLKRINHPYDGLLGPDFEQAGGF</sequence>
<organism evidence="1 2">
    <name type="scientific">Microvenator marinus</name>
    <dbReference type="NCBI Taxonomy" id="2600177"/>
    <lineage>
        <taxon>Bacteria</taxon>
        <taxon>Deltaproteobacteria</taxon>
        <taxon>Bradymonadales</taxon>
        <taxon>Microvenatoraceae</taxon>
        <taxon>Microvenator</taxon>
    </lineage>
</organism>
<accession>A0A5B8Y124</accession>
<reference evidence="1 2" key="1">
    <citation type="submission" date="2019-08" db="EMBL/GenBank/DDBJ databases">
        <authorList>
            <person name="Liang Q."/>
        </authorList>
    </citation>
    <scope>NUCLEOTIDE SEQUENCE [LARGE SCALE GENOMIC DNA]</scope>
    <source>
        <strain evidence="1 2">V1718</strain>
    </source>
</reference>
<evidence type="ECO:0000313" key="1">
    <source>
        <dbReference type="EMBL" id="QED30043.1"/>
    </source>
</evidence>
<keyword evidence="2" id="KW-1185">Reference proteome</keyword>
<dbReference type="KEGG" id="bbae:FRD01_22970"/>
<dbReference type="AlphaFoldDB" id="A0A5B8Y124"/>
<dbReference type="Proteomes" id="UP000321595">
    <property type="component" value="Chromosome"/>
</dbReference>
<dbReference type="OrthoDB" id="5504404at2"/>
<dbReference type="RefSeq" id="WP_146963378.1">
    <property type="nucleotide sequence ID" value="NZ_CP042467.1"/>
</dbReference>
<gene>
    <name evidence="1" type="ORF">FRD01_22970</name>
</gene>
<protein>
    <submittedName>
        <fullName evidence="1">Uncharacterized protein</fullName>
    </submittedName>
</protein>
<proteinExistence type="predicted"/>
<dbReference type="EMBL" id="CP042467">
    <property type="protein sequence ID" value="QED30043.1"/>
    <property type="molecule type" value="Genomic_DNA"/>
</dbReference>
<name>A0A5B8Y124_9DELT</name>
<evidence type="ECO:0000313" key="2">
    <source>
        <dbReference type="Proteomes" id="UP000321595"/>
    </source>
</evidence>